<evidence type="ECO:0000256" key="6">
    <source>
        <dbReference type="ARBA" id="ARBA00022679"/>
    </source>
</evidence>
<dbReference type="PANTHER" id="PTHR23117:SF13">
    <property type="entry name" value="GUANYLATE KINASE"/>
    <property type="match status" value="1"/>
</dbReference>
<dbReference type="AlphaFoldDB" id="A0A7R9PAI0"/>
<keyword evidence="7" id="KW-0547">Nucleotide-binding</keyword>
<dbReference type="PROSITE" id="PS00856">
    <property type="entry name" value="GUANYLATE_KINASE_1"/>
    <property type="match status" value="1"/>
</dbReference>
<evidence type="ECO:0000256" key="2">
    <source>
        <dbReference type="ARBA" id="ARBA00009674"/>
    </source>
</evidence>
<dbReference type="InterPro" id="IPR036388">
    <property type="entry name" value="WH-like_DNA-bd_sf"/>
</dbReference>
<dbReference type="PROSITE" id="PS50052">
    <property type="entry name" value="GUANYLATE_KINASE_2"/>
    <property type="match status" value="1"/>
</dbReference>
<name>A0A7R9PAI0_TIMCA</name>
<dbReference type="PANTHER" id="PTHR23117">
    <property type="entry name" value="GUANYLATE KINASE-RELATED"/>
    <property type="match status" value="1"/>
</dbReference>
<evidence type="ECO:0000256" key="5">
    <source>
        <dbReference type="ARBA" id="ARBA00022448"/>
    </source>
</evidence>
<keyword evidence="6" id="KW-0808">Transferase</keyword>
<dbReference type="InterPro" id="IPR036390">
    <property type="entry name" value="WH_DNA-bd_sf"/>
</dbReference>
<dbReference type="EC" id="2.7.4.8" evidence="3"/>
<dbReference type="SMART" id="SM00072">
    <property type="entry name" value="GuKc"/>
    <property type="match status" value="1"/>
</dbReference>
<dbReference type="NCBIfam" id="TIGR03263">
    <property type="entry name" value="guanyl_kin"/>
    <property type="match status" value="1"/>
</dbReference>
<dbReference type="CDD" id="cd00071">
    <property type="entry name" value="GMPK"/>
    <property type="match status" value="1"/>
</dbReference>
<comment type="similarity">
    <text evidence="2">Belongs to the VPS25 family.</text>
</comment>
<dbReference type="SUPFAM" id="SSF46785">
    <property type="entry name" value="Winged helix' DNA-binding domain"/>
    <property type="match status" value="1"/>
</dbReference>
<gene>
    <name evidence="13" type="ORF">TCMB3V08_LOCUS8730</name>
</gene>
<dbReference type="GO" id="GO:0005829">
    <property type="term" value="C:cytosol"/>
    <property type="evidence" value="ECO:0007669"/>
    <property type="project" value="TreeGrafter"/>
</dbReference>
<comment type="similarity">
    <text evidence="1">Belongs to the guanylate kinase family.</text>
</comment>
<dbReference type="FunFam" id="1.10.10.10:FF:000141">
    <property type="entry name" value="vacuolar protein-sorting-associated protein 25"/>
    <property type="match status" value="1"/>
</dbReference>
<evidence type="ECO:0000256" key="1">
    <source>
        <dbReference type="ARBA" id="ARBA00005790"/>
    </source>
</evidence>
<keyword evidence="5" id="KW-0813">Transport</keyword>
<organism evidence="13">
    <name type="scientific">Timema californicum</name>
    <name type="common">California timema</name>
    <name type="synonym">Walking stick</name>
    <dbReference type="NCBI Taxonomy" id="61474"/>
    <lineage>
        <taxon>Eukaryota</taxon>
        <taxon>Metazoa</taxon>
        <taxon>Ecdysozoa</taxon>
        <taxon>Arthropoda</taxon>
        <taxon>Hexapoda</taxon>
        <taxon>Insecta</taxon>
        <taxon>Pterygota</taxon>
        <taxon>Neoptera</taxon>
        <taxon>Polyneoptera</taxon>
        <taxon>Phasmatodea</taxon>
        <taxon>Timematodea</taxon>
        <taxon>Timematoidea</taxon>
        <taxon>Timematidae</taxon>
        <taxon>Timema</taxon>
    </lineage>
</organism>
<dbReference type="GO" id="GO:0000814">
    <property type="term" value="C:ESCRT II complex"/>
    <property type="evidence" value="ECO:0007669"/>
    <property type="project" value="InterPro"/>
</dbReference>
<dbReference type="SUPFAM" id="SSF52540">
    <property type="entry name" value="P-loop containing nucleoside triphosphate hydrolases"/>
    <property type="match status" value="1"/>
</dbReference>
<dbReference type="Pfam" id="PF05871">
    <property type="entry name" value="ESCRT-II"/>
    <property type="match status" value="1"/>
</dbReference>
<dbReference type="InterPro" id="IPR017665">
    <property type="entry name" value="Guanylate_kinase"/>
</dbReference>
<evidence type="ECO:0000256" key="4">
    <source>
        <dbReference type="ARBA" id="ARBA00017934"/>
    </source>
</evidence>
<evidence type="ECO:0000256" key="7">
    <source>
        <dbReference type="ARBA" id="ARBA00022741"/>
    </source>
</evidence>
<evidence type="ECO:0000256" key="3">
    <source>
        <dbReference type="ARBA" id="ARBA00012961"/>
    </source>
</evidence>
<dbReference type="GO" id="GO:0016236">
    <property type="term" value="P:macroautophagy"/>
    <property type="evidence" value="ECO:0007669"/>
    <property type="project" value="UniProtKB-ARBA"/>
</dbReference>
<sequence length="410" mass="46152">MTDKDIVHSVKERLRVRIPSDLGQLSQEGIQLILDDLAKTKNAEPLDRMKIRWHIYWHTLEEWGGMVYDWAQNNGMINTVCTLFELTQGDNTCDEEFYGLDTEVLIKALRTLEDEKKAEVIIFDETQGPTHVLRGGGKQGGNKEQNEGRRLALSKLSGRSSNHSEVYRTSQMAESETILPGFDDERGADQRLVSVEIVQATGEDVLVCVSAPSDGEKPGQRSMGRHGTQALVFCGPSGSGKSTLIRRLFDEFPEQFGFSVSHTTRQPRPGEVDGKHYHFTTKETMKEAIARGEFLESAEFSNNLYGTSKKAVEEVTQSGHVCVLDIDVQGVKQVKEKDINAIYVFVSPPSLAELEKRLRGRNTETEESLQRRLAVAKQEMNYEIRCGQCLNIHCMDNFETYHSLYTNIVG</sequence>
<dbReference type="GO" id="GO:0071985">
    <property type="term" value="P:multivesicular body sorting pathway"/>
    <property type="evidence" value="ECO:0007669"/>
    <property type="project" value="InterPro"/>
</dbReference>
<dbReference type="EMBL" id="OE183934">
    <property type="protein sequence ID" value="CAD7576154.1"/>
    <property type="molecule type" value="Genomic_DNA"/>
</dbReference>
<protein>
    <recommendedName>
        <fullName evidence="4">Vacuolar protein-sorting-associated protein 25</fullName>
        <ecNumber evidence="3">2.7.4.8</ecNumber>
    </recommendedName>
    <alternativeName>
        <fullName evidence="11">ESCRT-II complex subunit VPS25</fullName>
    </alternativeName>
</protein>
<keyword evidence="9" id="KW-0067">ATP-binding</keyword>
<dbReference type="FunFam" id="3.40.50.300:FF:000776">
    <property type="entry name" value="Guanylate kinase 2"/>
    <property type="match status" value="1"/>
</dbReference>
<evidence type="ECO:0000256" key="11">
    <source>
        <dbReference type="ARBA" id="ARBA00030094"/>
    </source>
</evidence>
<dbReference type="InterPro" id="IPR008570">
    <property type="entry name" value="ESCRT-II_cplx_Vps25-sub"/>
</dbReference>
<dbReference type="InterPro" id="IPR020590">
    <property type="entry name" value="Guanylate_kinase_CS"/>
</dbReference>
<evidence type="ECO:0000313" key="13">
    <source>
        <dbReference type="EMBL" id="CAD7576154.1"/>
    </source>
</evidence>
<dbReference type="GO" id="GO:0004385">
    <property type="term" value="F:GMP kinase activity"/>
    <property type="evidence" value="ECO:0007669"/>
    <property type="project" value="UniProtKB-EC"/>
</dbReference>
<evidence type="ECO:0000259" key="12">
    <source>
        <dbReference type="PROSITE" id="PS50052"/>
    </source>
</evidence>
<dbReference type="GO" id="GO:0005524">
    <property type="term" value="F:ATP binding"/>
    <property type="evidence" value="ECO:0007669"/>
    <property type="project" value="UniProtKB-KW"/>
</dbReference>
<dbReference type="GO" id="GO:0015031">
    <property type="term" value="P:protein transport"/>
    <property type="evidence" value="ECO:0007669"/>
    <property type="project" value="UniProtKB-KW"/>
</dbReference>
<evidence type="ECO:0000256" key="8">
    <source>
        <dbReference type="ARBA" id="ARBA00022777"/>
    </source>
</evidence>
<evidence type="ECO:0000256" key="10">
    <source>
        <dbReference type="ARBA" id="ARBA00022927"/>
    </source>
</evidence>
<dbReference type="InterPro" id="IPR008145">
    <property type="entry name" value="GK/Ca_channel_bsu"/>
</dbReference>
<dbReference type="Gene3D" id="3.40.50.300">
    <property type="entry name" value="P-loop containing nucleotide triphosphate hydrolases"/>
    <property type="match status" value="1"/>
</dbReference>
<dbReference type="Pfam" id="PF00625">
    <property type="entry name" value="Guanylate_kin"/>
    <property type="match status" value="1"/>
</dbReference>
<dbReference type="Gene3D" id="3.30.63.10">
    <property type="entry name" value="Guanylate Kinase phosphate binding domain"/>
    <property type="match status" value="1"/>
</dbReference>
<accession>A0A7R9PAI0</accession>
<dbReference type="Gene3D" id="1.10.10.10">
    <property type="entry name" value="Winged helix-like DNA-binding domain superfamily/Winged helix DNA-binding domain"/>
    <property type="match status" value="1"/>
</dbReference>
<feature type="domain" description="Guanylate kinase-like" evidence="12">
    <location>
        <begin position="228"/>
        <end position="410"/>
    </location>
</feature>
<keyword evidence="8" id="KW-0418">Kinase</keyword>
<proteinExistence type="inferred from homology"/>
<dbReference type="InterPro" id="IPR008144">
    <property type="entry name" value="Guanylate_kin-like_dom"/>
</dbReference>
<evidence type="ECO:0000256" key="9">
    <source>
        <dbReference type="ARBA" id="ARBA00022840"/>
    </source>
</evidence>
<keyword evidence="10" id="KW-0653">Protein transport</keyword>
<dbReference type="InterPro" id="IPR027417">
    <property type="entry name" value="P-loop_NTPase"/>
</dbReference>
<reference evidence="13" key="1">
    <citation type="submission" date="2020-11" db="EMBL/GenBank/DDBJ databases">
        <authorList>
            <person name="Tran Van P."/>
        </authorList>
    </citation>
    <scope>NUCLEOTIDE SEQUENCE</scope>
</reference>
<dbReference type="FunFam" id="3.30.63.10:FF:000002">
    <property type="entry name" value="Guanylate kinase 1"/>
    <property type="match status" value="1"/>
</dbReference>